<feature type="chain" id="PRO_5047091519" evidence="2">
    <location>
        <begin position="24"/>
        <end position="285"/>
    </location>
</feature>
<evidence type="ECO:0000256" key="2">
    <source>
        <dbReference type="SAM" id="SignalP"/>
    </source>
</evidence>
<reference evidence="3 4" key="1">
    <citation type="submission" date="2020-07" db="EMBL/GenBank/DDBJ databases">
        <title>Description of Kordia aestuariivivens sp. nov., isolated from a tidal flat.</title>
        <authorList>
            <person name="Park S."/>
            <person name="Yoon J.-H."/>
        </authorList>
    </citation>
    <scope>NUCLEOTIDE SEQUENCE [LARGE SCALE GENOMIC DNA]</scope>
    <source>
        <strain evidence="3 4">YSTF-M3</strain>
    </source>
</reference>
<comment type="caution">
    <text evidence="3">The sequence shown here is derived from an EMBL/GenBank/DDBJ whole genome shotgun (WGS) entry which is preliminary data.</text>
</comment>
<evidence type="ECO:0000313" key="4">
    <source>
        <dbReference type="Proteomes" id="UP000619238"/>
    </source>
</evidence>
<accession>A0ABR7Q406</accession>
<sequence length="285" mass="32685">MKNNYLQTVILFVFMLVNAFLNAQDFQGVATYKTSRKMDIKIDSMAQSQGINEDMQKKLNAMLQKQFQKEYKLTFNASESIYKQEGKLAAPAPGNDGMMIMVMGDSESKALYKNTKEKRYANKEDIMGKVFLIQDSLEKKDWKLESETKFIGQYTCYKATRTTEIERMTSTSINDTVDDEPKRTKETITITAWYTLDIPVNTGPGMYWGLPGLILEVNDGTETIVCSKIVLNPKDKITIKEPTKGKKVNQAAFEKIMEKKSKEMMERYRGNRRDGEDGMRIEIRG</sequence>
<feature type="signal peptide" evidence="2">
    <location>
        <begin position="1"/>
        <end position="23"/>
    </location>
</feature>
<dbReference type="RefSeq" id="WP_187560292.1">
    <property type="nucleotide sequence ID" value="NZ_JACGWS010000001.1"/>
</dbReference>
<keyword evidence="4" id="KW-1185">Reference proteome</keyword>
<dbReference type="InterPro" id="IPR005901">
    <property type="entry name" value="GLPGLI"/>
</dbReference>
<feature type="region of interest" description="Disordered" evidence="1">
    <location>
        <begin position="266"/>
        <end position="285"/>
    </location>
</feature>
<dbReference type="Proteomes" id="UP000619238">
    <property type="component" value="Unassembled WGS sequence"/>
</dbReference>
<protein>
    <submittedName>
        <fullName evidence="3">GLPGLI family protein</fullName>
    </submittedName>
</protein>
<organism evidence="3 4">
    <name type="scientific">Kordia aestuariivivens</name>
    <dbReference type="NCBI Taxonomy" id="2759037"/>
    <lineage>
        <taxon>Bacteria</taxon>
        <taxon>Pseudomonadati</taxon>
        <taxon>Bacteroidota</taxon>
        <taxon>Flavobacteriia</taxon>
        <taxon>Flavobacteriales</taxon>
        <taxon>Flavobacteriaceae</taxon>
        <taxon>Kordia</taxon>
    </lineage>
</organism>
<gene>
    <name evidence="3" type="ORF">H2O64_01135</name>
</gene>
<dbReference type="NCBIfam" id="TIGR01200">
    <property type="entry name" value="GLPGLI"/>
    <property type="match status" value="1"/>
</dbReference>
<proteinExistence type="predicted"/>
<dbReference type="Pfam" id="PF09697">
    <property type="entry name" value="Porph_ging"/>
    <property type="match status" value="1"/>
</dbReference>
<dbReference type="EMBL" id="JACGWS010000001">
    <property type="protein sequence ID" value="MBC8753253.1"/>
    <property type="molecule type" value="Genomic_DNA"/>
</dbReference>
<name>A0ABR7Q406_9FLAO</name>
<keyword evidence="2" id="KW-0732">Signal</keyword>
<evidence type="ECO:0000313" key="3">
    <source>
        <dbReference type="EMBL" id="MBC8753253.1"/>
    </source>
</evidence>
<evidence type="ECO:0000256" key="1">
    <source>
        <dbReference type="SAM" id="MobiDB-lite"/>
    </source>
</evidence>